<reference evidence="3 4" key="1">
    <citation type="submission" date="2020-04" db="EMBL/GenBank/DDBJ databases">
        <title>Pseudoalteromonas caenipelagi sp. nov., isolated from a tidal flat.</title>
        <authorList>
            <person name="Park S."/>
            <person name="Yoon J.-H."/>
        </authorList>
    </citation>
    <scope>NUCLEOTIDE SEQUENCE [LARGE SCALE GENOMIC DNA]</scope>
    <source>
        <strain evidence="3 4">JBTF-M23</strain>
    </source>
</reference>
<dbReference type="Proteomes" id="UP000586305">
    <property type="component" value="Unassembled WGS sequence"/>
</dbReference>
<dbReference type="PANTHER" id="PTHR42794:SF1">
    <property type="entry name" value="HEMIN IMPORT ATP-BINDING PROTEIN HMUV"/>
    <property type="match status" value="1"/>
</dbReference>
<evidence type="ECO:0000256" key="2">
    <source>
        <dbReference type="ARBA" id="ARBA00022967"/>
    </source>
</evidence>
<dbReference type="Gene3D" id="3.40.50.300">
    <property type="entry name" value="P-loop containing nucleotide triphosphate hydrolases"/>
    <property type="match status" value="1"/>
</dbReference>
<evidence type="ECO:0000313" key="4">
    <source>
        <dbReference type="Proteomes" id="UP000586305"/>
    </source>
</evidence>
<accession>A0A849V893</accession>
<name>A0A849V893_9GAMM</name>
<keyword evidence="1" id="KW-0813">Transport</keyword>
<evidence type="ECO:0000256" key="1">
    <source>
        <dbReference type="ARBA" id="ARBA00022448"/>
    </source>
</evidence>
<keyword evidence="2" id="KW-1278">Translocase</keyword>
<evidence type="ECO:0000313" key="3">
    <source>
        <dbReference type="EMBL" id="NOU49779.1"/>
    </source>
</evidence>
<dbReference type="InterPro" id="IPR027417">
    <property type="entry name" value="P-loop_NTPase"/>
</dbReference>
<evidence type="ECO:0008006" key="5">
    <source>
        <dbReference type="Google" id="ProtNLM"/>
    </source>
</evidence>
<gene>
    <name evidence="3" type="ORF">HG263_04425</name>
</gene>
<dbReference type="PANTHER" id="PTHR42794">
    <property type="entry name" value="HEMIN IMPORT ATP-BINDING PROTEIN HMUV"/>
    <property type="match status" value="1"/>
</dbReference>
<proteinExistence type="predicted"/>
<organism evidence="3 4">
    <name type="scientific">Pseudoalteromonas caenipelagi</name>
    <dbReference type="NCBI Taxonomy" id="2726988"/>
    <lineage>
        <taxon>Bacteria</taxon>
        <taxon>Pseudomonadati</taxon>
        <taxon>Pseudomonadota</taxon>
        <taxon>Gammaproteobacteria</taxon>
        <taxon>Alteromonadales</taxon>
        <taxon>Pseudoalteromonadaceae</taxon>
        <taxon>Pseudoalteromonas</taxon>
    </lineage>
</organism>
<comment type="caution">
    <text evidence="3">The sequence shown here is derived from an EMBL/GenBank/DDBJ whole genome shotgun (WGS) entry which is preliminary data.</text>
</comment>
<dbReference type="RefSeq" id="WP_171624833.1">
    <property type="nucleotide sequence ID" value="NZ_JABBPG010000001.1"/>
</dbReference>
<dbReference type="SUPFAM" id="SSF52540">
    <property type="entry name" value="P-loop containing nucleoside triphosphate hydrolases"/>
    <property type="match status" value="1"/>
</dbReference>
<dbReference type="AlphaFoldDB" id="A0A849V893"/>
<protein>
    <recommendedName>
        <fullName evidence="5">Hemin import ATP-binding protein HmuV</fullName>
    </recommendedName>
</protein>
<keyword evidence="4" id="KW-1185">Reference proteome</keyword>
<sequence>MALDMHYQHLTLSRAKQFAMQGNTVVAVLHDLNLTSLYADRVLLLNQGSLSHDGKPQKVLQHSVLRPIYRTDMQITIHPNYQIPMIFSEPQQGVTHA</sequence>
<dbReference type="EMBL" id="JABBPG010000001">
    <property type="protein sequence ID" value="NOU49779.1"/>
    <property type="molecule type" value="Genomic_DNA"/>
</dbReference>